<evidence type="ECO:0000313" key="5">
    <source>
        <dbReference type="EMBL" id="AKS45884.1"/>
    </source>
</evidence>
<evidence type="ECO:0000256" key="1">
    <source>
        <dbReference type="ARBA" id="ARBA00007749"/>
    </source>
</evidence>
<reference evidence="5 6" key="1">
    <citation type="journal article" date="2015" name="Genome Announc.">
        <title>Closed Genome Sequence of Octadecabacter temperatus SB1, the First Mesophilic Species of the Genus Octadecabacter.</title>
        <authorList>
            <person name="Voget S."/>
            <person name="Billerbeck S."/>
            <person name="Simon M."/>
            <person name="Daniel R."/>
        </authorList>
    </citation>
    <scope>NUCLEOTIDE SEQUENCE [LARGE SCALE GENOMIC DNA]</scope>
    <source>
        <strain evidence="5 6">SB1</strain>
    </source>
</reference>
<dbReference type="PANTHER" id="PTHR42978:SF6">
    <property type="entry name" value="QUORUM-QUENCHING LACTONASE YTNP-RELATED"/>
    <property type="match status" value="1"/>
</dbReference>
<dbReference type="RefSeq" id="WP_049834231.1">
    <property type="nucleotide sequence ID" value="NZ_CP012160.1"/>
</dbReference>
<organism evidence="5 6">
    <name type="scientific">Octadecabacter temperatus</name>
    <dbReference type="NCBI Taxonomy" id="1458307"/>
    <lineage>
        <taxon>Bacteria</taxon>
        <taxon>Pseudomonadati</taxon>
        <taxon>Pseudomonadota</taxon>
        <taxon>Alphaproteobacteria</taxon>
        <taxon>Rhodobacterales</taxon>
        <taxon>Roseobacteraceae</taxon>
        <taxon>Octadecabacter</taxon>
    </lineage>
</organism>
<gene>
    <name evidence="5" type="primary">ytnP_2</name>
    <name evidence="5" type="ORF">OSB_13310</name>
</gene>
<proteinExistence type="inferred from homology"/>
<comment type="similarity">
    <text evidence="1">Belongs to the metallo-beta-lactamase superfamily.</text>
</comment>
<dbReference type="KEGG" id="otm:OSB_13310"/>
<name>A0A0K0Y4J8_9RHOB</name>
<keyword evidence="3 5" id="KW-0378">Hydrolase</keyword>
<dbReference type="Proteomes" id="UP000067444">
    <property type="component" value="Chromosome"/>
</dbReference>
<dbReference type="CDD" id="cd07720">
    <property type="entry name" value="OPHC2-like_MBL-fold"/>
    <property type="match status" value="1"/>
</dbReference>
<dbReference type="InterPro" id="IPR001279">
    <property type="entry name" value="Metallo-B-lactamas"/>
</dbReference>
<dbReference type="AlphaFoldDB" id="A0A0K0Y4J8"/>
<keyword evidence="2" id="KW-0479">Metal-binding</keyword>
<dbReference type="GO" id="GO:0016787">
    <property type="term" value="F:hydrolase activity"/>
    <property type="evidence" value="ECO:0007669"/>
    <property type="project" value="UniProtKB-KW"/>
</dbReference>
<dbReference type="Gene3D" id="3.60.15.10">
    <property type="entry name" value="Ribonuclease Z/Hydroxyacylglutathione hydrolase-like"/>
    <property type="match status" value="1"/>
</dbReference>
<dbReference type="SMART" id="SM00849">
    <property type="entry name" value="Lactamase_B"/>
    <property type="match status" value="1"/>
</dbReference>
<dbReference type="OrthoDB" id="9773738at2"/>
<keyword evidence="6" id="KW-1185">Reference proteome</keyword>
<evidence type="ECO:0000313" key="6">
    <source>
        <dbReference type="Proteomes" id="UP000067444"/>
    </source>
</evidence>
<dbReference type="STRING" id="1458307.OSB_13310"/>
<dbReference type="EC" id="3.1.1.-" evidence="5"/>
<dbReference type="GO" id="GO:0046872">
    <property type="term" value="F:metal ion binding"/>
    <property type="evidence" value="ECO:0007669"/>
    <property type="project" value="UniProtKB-KW"/>
</dbReference>
<dbReference type="PATRIC" id="fig|1458307.3.peg.1347"/>
<evidence type="ECO:0000256" key="4">
    <source>
        <dbReference type="ARBA" id="ARBA00022833"/>
    </source>
</evidence>
<evidence type="ECO:0000256" key="3">
    <source>
        <dbReference type="ARBA" id="ARBA00022801"/>
    </source>
</evidence>
<sequence>MTLSRRKLLSMGAAGLAGSLWPHNPLMAKTEIGAFTLTSLSDGSLTLPASMVLAPLPEDDRAGAIVEFGIGEVMTPPCNITLLQTDERNILFDVGAGSEFMSSAGFLLDALDEVGLTPDDITDIAFTHAHPDHIWGLVDDFDDLLFPNARYLIGQQEWDYWTNPETVDTIDEGRTTFAVGAARRLARIEDNITFFNDGEEILPGVAARATFGHTPGHMAFEVRHGTNAMMILGDCIGNDHIALAHPTWKTGSDQDMEMGAMTRASLLDQITHDQIPVLGFHMQGNGIGRIERAGDRYRFIQDI</sequence>
<dbReference type="InterPro" id="IPR051013">
    <property type="entry name" value="MBL_superfamily_lactonases"/>
</dbReference>
<dbReference type="PANTHER" id="PTHR42978">
    <property type="entry name" value="QUORUM-QUENCHING LACTONASE YTNP-RELATED-RELATED"/>
    <property type="match status" value="1"/>
</dbReference>
<dbReference type="Pfam" id="PF00753">
    <property type="entry name" value="Lactamase_B"/>
    <property type="match status" value="1"/>
</dbReference>
<dbReference type="SUPFAM" id="SSF56281">
    <property type="entry name" value="Metallo-hydrolase/oxidoreductase"/>
    <property type="match status" value="1"/>
</dbReference>
<dbReference type="EMBL" id="CP012160">
    <property type="protein sequence ID" value="AKS45884.1"/>
    <property type="molecule type" value="Genomic_DNA"/>
</dbReference>
<protein>
    <submittedName>
        <fullName evidence="5">Putative quorum-quenching lactonase YtnP</fullName>
        <ecNumber evidence="5">3.1.1.-</ecNumber>
    </submittedName>
</protein>
<keyword evidence="4" id="KW-0862">Zinc</keyword>
<evidence type="ECO:0000256" key="2">
    <source>
        <dbReference type="ARBA" id="ARBA00022723"/>
    </source>
</evidence>
<dbReference type="InterPro" id="IPR036866">
    <property type="entry name" value="RibonucZ/Hydroxyglut_hydro"/>
</dbReference>
<accession>A0A0K0Y4J8</accession>